<keyword evidence="3" id="KW-0732">Signal</keyword>
<feature type="domain" description="Solute-binding protein family 5" evidence="4">
    <location>
        <begin position="73"/>
        <end position="442"/>
    </location>
</feature>
<dbReference type="Gene3D" id="3.90.76.10">
    <property type="entry name" value="Dipeptide-binding Protein, Domain 1"/>
    <property type="match status" value="1"/>
</dbReference>
<sequence length="529" mass="57785">MVGAGMLALSSGLSGPAFAADEKKVLRVAMTAADIPLTTGGPDNGFEGFRATGYTIYDPLVAWDLTQEKAPAKLVPGLAESWSVDPKDPKKWVLKLRPGVKFHDGSAFTADAVIWNLEKLLNDKAPQYDAKQAAQVRSRLSSAASWRKVDDLTVEITTKEVDSFFPYQLTFLLISSPAQFEKLGSNWDKFAAAPSGTGPFRLTSFVPRERAELVANTDYWDKTRKPKIDSLVLLPIPEPSARTAALLSGQVDWIEAPAPDQIPALKAAGNTIASNIYPHYISYMLSFQPDSPFADVKVRKAVNLAIDREGMKELLGGMMIPAVGSVPPGHPWFGNPGFKIRYDPAEAKRLLKEVGYGPDKPLALKVGISTSGSGQMQPLPMNEFIQQNLAEVGVKLEFDVMEWGALLGRWRAGAQGPANKGLSALYMSSGTFDPFNAFIRFFDSRYAAPNGFNWGGFKDPAYDALIAKMLTTFEPAAQDKLLGELHSKVVDDSLVVWIGHDVAPRGLGPKVKKMVQPQSWYVDFTQVEM</sequence>
<comment type="subcellular location">
    <subcellularLocation>
        <location evidence="1">Periplasm</location>
    </subcellularLocation>
</comment>
<dbReference type="InterPro" id="IPR030678">
    <property type="entry name" value="Peptide/Ni-bd"/>
</dbReference>
<feature type="signal peptide" evidence="3">
    <location>
        <begin position="1"/>
        <end position="19"/>
    </location>
</feature>
<comment type="similarity">
    <text evidence="2">Belongs to the bacterial solute-binding protein 5 family.</text>
</comment>
<organism evidence="5 6">
    <name type="scientific">Azorhizobium oxalatiphilum</name>
    <dbReference type="NCBI Taxonomy" id="980631"/>
    <lineage>
        <taxon>Bacteria</taxon>
        <taxon>Pseudomonadati</taxon>
        <taxon>Pseudomonadota</taxon>
        <taxon>Alphaproteobacteria</taxon>
        <taxon>Hyphomicrobiales</taxon>
        <taxon>Xanthobacteraceae</taxon>
        <taxon>Azorhizobium</taxon>
    </lineage>
</organism>
<dbReference type="Pfam" id="PF00496">
    <property type="entry name" value="SBP_bac_5"/>
    <property type="match status" value="1"/>
</dbReference>
<evidence type="ECO:0000313" key="6">
    <source>
        <dbReference type="Proteomes" id="UP000606044"/>
    </source>
</evidence>
<evidence type="ECO:0000256" key="1">
    <source>
        <dbReference type="ARBA" id="ARBA00004418"/>
    </source>
</evidence>
<accession>A0A917BLF3</accession>
<comment type="caution">
    <text evidence="5">The sequence shown here is derived from an EMBL/GenBank/DDBJ whole genome shotgun (WGS) entry which is preliminary data.</text>
</comment>
<dbReference type="EMBL" id="BMCT01000001">
    <property type="protein sequence ID" value="GGF50222.1"/>
    <property type="molecule type" value="Genomic_DNA"/>
</dbReference>
<dbReference type="GO" id="GO:0015833">
    <property type="term" value="P:peptide transport"/>
    <property type="evidence" value="ECO:0007669"/>
    <property type="project" value="TreeGrafter"/>
</dbReference>
<dbReference type="InterPro" id="IPR039424">
    <property type="entry name" value="SBP_5"/>
</dbReference>
<dbReference type="CDD" id="cd08495">
    <property type="entry name" value="PBP2_NikA_DppA_OppA_like_8"/>
    <property type="match status" value="1"/>
</dbReference>
<dbReference type="AlphaFoldDB" id="A0A917BLF3"/>
<gene>
    <name evidence="5" type="ORF">GCM10007301_06940</name>
</gene>
<dbReference type="GO" id="GO:0043190">
    <property type="term" value="C:ATP-binding cassette (ABC) transporter complex"/>
    <property type="evidence" value="ECO:0007669"/>
    <property type="project" value="InterPro"/>
</dbReference>
<dbReference type="GO" id="GO:0030288">
    <property type="term" value="C:outer membrane-bounded periplasmic space"/>
    <property type="evidence" value="ECO:0007669"/>
    <property type="project" value="UniProtKB-ARBA"/>
</dbReference>
<dbReference type="PIRSF" id="PIRSF002741">
    <property type="entry name" value="MppA"/>
    <property type="match status" value="1"/>
</dbReference>
<dbReference type="InterPro" id="IPR000914">
    <property type="entry name" value="SBP_5_dom"/>
</dbReference>
<dbReference type="Proteomes" id="UP000606044">
    <property type="component" value="Unassembled WGS sequence"/>
</dbReference>
<protein>
    <submittedName>
        <fullName evidence="5">ABC transporter substrate-binding protein</fullName>
    </submittedName>
</protein>
<dbReference type="Gene3D" id="3.10.105.10">
    <property type="entry name" value="Dipeptide-binding Protein, Domain 3"/>
    <property type="match status" value="1"/>
</dbReference>
<reference evidence="5" key="1">
    <citation type="journal article" date="2014" name="Int. J. Syst. Evol. Microbiol.">
        <title>Complete genome sequence of Corynebacterium casei LMG S-19264T (=DSM 44701T), isolated from a smear-ripened cheese.</title>
        <authorList>
            <consortium name="US DOE Joint Genome Institute (JGI-PGF)"/>
            <person name="Walter F."/>
            <person name="Albersmeier A."/>
            <person name="Kalinowski J."/>
            <person name="Ruckert C."/>
        </authorList>
    </citation>
    <scope>NUCLEOTIDE SEQUENCE</scope>
    <source>
        <strain evidence="5">CCM 7897</strain>
    </source>
</reference>
<evidence type="ECO:0000256" key="2">
    <source>
        <dbReference type="ARBA" id="ARBA00005695"/>
    </source>
</evidence>
<dbReference type="SUPFAM" id="SSF53850">
    <property type="entry name" value="Periplasmic binding protein-like II"/>
    <property type="match status" value="1"/>
</dbReference>
<keyword evidence="6" id="KW-1185">Reference proteome</keyword>
<evidence type="ECO:0000256" key="3">
    <source>
        <dbReference type="SAM" id="SignalP"/>
    </source>
</evidence>
<name>A0A917BLF3_9HYPH</name>
<proteinExistence type="inferred from homology"/>
<evidence type="ECO:0000313" key="5">
    <source>
        <dbReference type="EMBL" id="GGF50222.1"/>
    </source>
</evidence>
<dbReference type="GO" id="GO:1904680">
    <property type="term" value="F:peptide transmembrane transporter activity"/>
    <property type="evidence" value="ECO:0007669"/>
    <property type="project" value="TreeGrafter"/>
</dbReference>
<dbReference type="Gene3D" id="3.40.190.10">
    <property type="entry name" value="Periplasmic binding protein-like II"/>
    <property type="match status" value="1"/>
</dbReference>
<dbReference type="PANTHER" id="PTHR30290">
    <property type="entry name" value="PERIPLASMIC BINDING COMPONENT OF ABC TRANSPORTER"/>
    <property type="match status" value="1"/>
</dbReference>
<feature type="chain" id="PRO_5037495885" evidence="3">
    <location>
        <begin position="20"/>
        <end position="529"/>
    </location>
</feature>
<evidence type="ECO:0000259" key="4">
    <source>
        <dbReference type="Pfam" id="PF00496"/>
    </source>
</evidence>
<dbReference type="PANTHER" id="PTHR30290:SF83">
    <property type="entry name" value="ABC TRANSPORTER SUBSTRATE-BINDING PROTEIN"/>
    <property type="match status" value="1"/>
</dbReference>
<reference evidence="5" key="2">
    <citation type="submission" date="2020-09" db="EMBL/GenBank/DDBJ databases">
        <authorList>
            <person name="Sun Q."/>
            <person name="Sedlacek I."/>
        </authorList>
    </citation>
    <scope>NUCLEOTIDE SEQUENCE</scope>
    <source>
        <strain evidence="5">CCM 7897</strain>
    </source>
</reference>